<comment type="caution">
    <text evidence="8">The sequence shown here is derived from an EMBL/GenBank/DDBJ whole genome shotgun (WGS) entry which is preliminary data.</text>
</comment>
<dbReference type="PANTHER" id="PTHR11431">
    <property type="entry name" value="FERRITIN"/>
    <property type="match status" value="1"/>
</dbReference>
<keyword evidence="9" id="KW-1185">Reference proteome</keyword>
<dbReference type="CDD" id="cd01055">
    <property type="entry name" value="Nonheme_Ferritin"/>
    <property type="match status" value="1"/>
</dbReference>
<dbReference type="PROSITE" id="PS50905">
    <property type="entry name" value="FERRITIN_LIKE"/>
    <property type="match status" value="1"/>
</dbReference>
<proteinExistence type="inferred from homology"/>
<keyword evidence="4 5" id="KW-0408">Iron</keyword>
<dbReference type="Proteomes" id="UP000050501">
    <property type="component" value="Unassembled WGS sequence"/>
</dbReference>
<evidence type="ECO:0000256" key="5">
    <source>
        <dbReference type="PIRSR" id="PIRSR601519-1"/>
    </source>
</evidence>
<dbReference type="RefSeq" id="WP_075070865.1">
    <property type="nucleotide sequence ID" value="NZ_DF967974.1"/>
</dbReference>
<dbReference type="Pfam" id="PF00210">
    <property type="entry name" value="Ferritin"/>
    <property type="match status" value="1"/>
</dbReference>
<feature type="domain" description="Ferritin-like diiron" evidence="7">
    <location>
        <begin position="1"/>
        <end position="146"/>
    </location>
</feature>
<dbReference type="GO" id="GO:0006879">
    <property type="term" value="P:intracellular iron ion homeostasis"/>
    <property type="evidence" value="ECO:0007669"/>
    <property type="project" value="UniProtKB-KW"/>
</dbReference>
<dbReference type="InterPro" id="IPR001519">
    <property type="entry name" value="Ferritin"/>
</dbReference>
<name>A0A0P6YKE1_9CHLR</name>
<dbReference type="InterPro" id="IPR008331">
    <property type="entry name" value="Ferritin_DPS_dom"/>
</dbReference>
<protein>
    <recommendedName>
        <fullName evidence="6">Ferritin</fullName>
        <ecNumber evidence="6">1.16.3.2</ecNumber>
    </recommendedName>
</protein>
<gene>
    <name evidence="8" type="ORF">ADN01_01660</name>
</gene>
<evidence type="ECO:0000259" key="7">
    <source>
        <dbReference type="PROSITE" id="PS50905"/>
    </source>
</evidence>
<dbReference type="GO" id="GO:0006826">
    <property type="term" value="P:iron ion transport"/>
    <property type="evidence" value="ECO:0007669"/>
    <property type="project" value="InterPro"/>
</dbReference>
<evidence type="ECO:0000256" key="3">
    <source>
        <dbReference type="ARBA" id="ARBA00023002"/>
    </source>
</evidence>
<dbReference type="EC" id="1.16.3.2" evidence="6"/>
<dbReference type="PROSITE" id="PS51257">
    <property type="entry name" value="PROKAR_LIPOPROTEIN"/>
    <property type="match status" value="1"/>
</dbReference>
<dbReference type="AlphaFoldDB" id="A0A0P6YKE1"/>
<comment type="similarity">
    <text evidence="6">Belongs to the ferritin family. Prokaryotic subfamily.</text>
</comment>
<evidence type="ECO:0000256" key="2">
    <source>
        <dbReference type="ARBA" id="ARBA00022723"/>
    </source>
</evidence>
<evidence type="ECO:0000256" key="6">
    <source>
        <dbReference type="RuleBase" id="RU361145"/>
    </source>
</evidence>
<dbReference type="InterPro" id="IPR012347">
    <property type="entry name" value="Ferritin-like"/>
</dbReference>
<evidence type="ECO:0000256" key="1">
    <source>
        <dbReference type="ARBA" id="ARBA00022434"/>
    </source>
</evidence>
<feature type="binding site" evidence="5">
    <location>
        <position position="95"/>
    </location>
    <ligand>
        <name>Fe cation</name>
        <dbReference type="ChEBI" id="CHEBI:24875"/>
        <label>1</label>
    </ligand>
</feature>
<dbReference type="SUPFAM" id="SSF47240">
    <property type="entry name" value="Ferritin-like"/>
    <property type="match status" value="1"/>
</dbReference>
<dbReference type="PANTHER" id="PTHR11431:SF127">
    <property type="entry name" value="BACTERIAL NON-HEME FERRITIN"/>
    <property type="match status" value="1"/>
</dbReference>
<dbReference type="GO" id="GO:0005829">
    <property type="term" value="C:cytosol"/>
    <property type="evidence" value="ECO:0007669"/>
    <property type="project" value="TreeGrafter"/>
</dbReference>
<reference evidence="8 9" key="1">
    <citation type="submission" date="2015-07" db="EMBL/GenBank/DDBJ databases">
        <title>Genome sequence of Levilinea saccharolytica DSM 16555.</title>
        <authorList>
            <person name="Hemp J."/>
            <person name="Ward L.M."/>
            <person name="Pace L.A."/>
            <person name="Fischer W.W."/>
        </authorList>
    </citation>
    <scope>NUCLEOTIDE SEQUENCE [LARGE SCALE GENOMIC DNA]</scope>
    <source>
        <strain evidence="8 9">KIBI-1</strain>
    </source>
</reference>
<comment type="catalytic activity">
    <reaction evidence="6">
        <text>4 Fe(2+) + O2 + 6 H2O = 4 iron(III) oxide-hydroxide + 12 H(+)</text>
        <dbReference type="Rhea" id="RHEA:11972"/>
        <dbReference type="ChEBI" id="CHEBI:15377"/>
        <dbReference type="ChEBI" id="CHEBI:15378"/>
        <dbReference type="ChEBI" id="CHEBI:15379"/>
        <dbReference type="ChEBI" id="CHEBI:29033"/>
        <dbReference type="ChEBI" id="CHEBI:78619"/>
        <dbReference type="EC" id="1.16.3.2"/>
    </reaction>
</comment>
<dbReference type="InterPro" id="IPR041719">
    <property type="entry name" value="Ferritin_prok"/>
</dbReference>
<feature type="binding site" evidence="5">
    <location>
        <position position="18"/>
    </location>
    <ligand>
        <name>Fe cation</name>
        <dbReference type="ChEBI" id="CHEBI:24875"/>
        <label>1</label>
    </ligand>
</feature>
<organism evidence="8 9">
    <name type="scientific">Levilinea saccharolytica</name>
    <dbReference type="NCBI Taxonomy" id="229921"/>
    <lineage>
        <taxon>Bacteria</taxon>
        <taxon>Bacillati</taxon>
        <taxon>Chloroflexota</taxon>
        <taxon>Anaerolineae</taxon>
        <taxon>Anaerolineales</taxon>
        <taxon>Anaerolineaceae</taxon>
        <taxon>Levilinea</taxon>
    </lineage>
</organism>
<evidence type="ECO:0000313" key="8">
    <source>
        <dbReference type="EMBL" id="KPL91100.1"/>
    </source>
</evidence>
<keyword evidence="6" id="KW-0963">Cytoplasm</keyword>
<evidence type="ECO:0000313" key="9">
    <source>
        <dbReference type="Proteomes" id="UP000050501"/>
    </source>
</evidence>
<dbReference type="Gene3D" id="1.20.1260.10">
    <property type="match status" value="1"/>
</dbReference>
<dbReference type="InterPro" id="IPR009040">
    <property type="entry name" value="Ferritin-like_diiron"/>
</dbReference>
<evidence type="ECO:0000256" key="4">
    <source>
        <dbReference type="ARBA" id="ARBA00023004"/>
    </source>
</evidence>
<keyword evidence="3" id="KW-0560">Oxidoreductase</keyword>
<feature type="binding site" evidence="5">
    <location>
        <position position="51"/>
    </location>
    <ligand>
        <name>Fe cation</name>
        <dbReference type="ChEBI" id="CHEBI:24875"/>
        <label>1</label>
    </ligand>
</feature>
<sequence>MLISKKLNDAINAQIGHEFQASMNYLAVACYYDGQALSQLAAFFFKQAEEEREHALKFVKYILETGGEVRIPALTAPKYDFKSAEETFKMSVEWEMEVTANINHLMDIAVEEKDYIAQQFLDWFTKEQLEEVSTMERLLAVVQRAGEKNLIMMEAYLSHED</sequence>
<dbReference type="InterPro" id="IPR009078">
    <property type="entry name" value="Ferritin-like_SF"/>
</dbReference>
<feature type="binding site" evidence="5">
    <location>
        <position position="128"/>
    </location>
    <ligand>
        <name>Fe cation</name>
        <dbReference type="ChEBI" id="CHEBI:24875"/>
        <label>1</label>
    </ligand>
</feature>
<dbReference type="GO" id="GO:0004322">
    <property type="term" value="F:ferroxidase activity"/>
    <property type="evidence" value="ECO:0007669"/>
    <property type="project" value="TreeGrafter"/>
</dbReference>
<dbReference type="GO" id="GO:0008198">
    <property type="term" value="F:ferrous iron binding"/>
    <property type="evidence" value="ECO:0007669"/>
    <property type="project" value="TreeGrafter"/>
</dbReference>
<dbReference type="STRING" id="229921.ADN01_01660"/>
<dbReference type="OrthoDB" id="9801481at2"/>
<dbReference type="GO" id="GO:0008199">
    <property type="term" value="F:ferric iron binding"/>
    <property type="evidence" value="ECO:0007669"/>
    <property type="project" value="InterPro"/>
</dbReference>
<accession>A0A0P6YKE1</accession>
<dbReference type="EMBL" id="LGCM01000007">
    <property type="protein sequence ID" value="KPL91100.1"/>
    <property type="molecule type" value="Genomic_DNA"/>
</dbReference>
<keyword evidence="2 5" id="KW-0479">Metal-binding</keyword>
<comment type="function">
    <text evidence="6">Iron-storage protein.</text>
</comment>
<keyword evidence="1 6" id="KW-0409">Iron storage</keyword>
<comment type="subcellular location">
    <subcellularLocation>
        <location evidence="6">Cytoplasm</location>
    </subcellularLocation>
</comment>
<feature type="binding site" evidence="5">
    <location>
        <position position="54"/>
    </location>
    <ligand>
        <name>Fe cation</name>
        <dbReference type="ChEBI" id="CHEBI:24875"/>
        <label>1</label>
    </ligand>
</feature>